<sequence length="201" mass="22238">MTPNPISDASLLKTNSLLTSGSINGFSVFRSDRTPNSEKTRGGGVCAYINSKWCNNDNIHVTDRTCTPCVEVLSLSIRPYYLPREFPIINLNVVNVCIPPQANARQAEDDITSLVHDQLNKYPDSIVVITGDFNHCTLGTSLPTLYQFDKHDFREETRKEVERIMEGSGSHNESVVSENDVSCVFRSVNVRKCGGPDGLKG</sequence>
<evidence type="ECO:0008006" key="3">
    <source>
        <dbReference type="Google" id="ProtNLM"/>
    </source>
</evidence>
<dbReference type="AlphaFoldDB" id="A0AAE0YYJ8"/>
<evidence type="ECO:0000313" key="1">
    <source>
        <dbReference type="EMBL" id="KAK3759021.1"/>
    </source>
</evidence>
<dbReference type="EMBL" id="JAWDGP010005175">
    <property type="protein sequence ID" value="KAK3759021.1"/>
    <property type="molecule type" value="Genomic_DNA"/>
</dbReference>
<comment type="caution">
    <text evidence="1">The sequence shown here is derived from an EMBL/GenBank/DDBJ whole genome shotgun (WGS) entry which is preliminary data.</text>
</comment>
<protein>
    <recommendedName>
        <fullName evidence="3">Endonuclease/exonuclease/phosphatase domain-containing protein</fullName>
    </recommendedName>
</protein>
<dbReference type="SUPFAM" id="SSF56219">
    <property type="entry name" value="DNase I-like"/>
    <property type="match status" value="1"/>
</dbReference>
<accession>A0AAE0YYJ8</accession>
<keyword evidence="2" id="KW-1185">Reference proteome</keyword>
<dbReference type="PANTHER" id="PTHR47510:SF3">
    <property type="entry name" value="ENDO_EXONUCLEASE_PHOSPHATASE DOMAIN-CONTAINING PROTEIN"/>
    <property type="match status" value="1"/>
</dbReference>
<gene>
    <name evidence="1" type="ORF">RRG08_016527</name>
</gene>
<proteinExistence type="predicted"/>
<organism evidence="1 2">
    <name type="scientific">Elysia crispata</name>
    <name type="common">lettuce slug</name>
    <dbReference type="NCBI Taxonomy" id="231223"/>
    <lineage>
        <taxon>Eukaryota</taxon>
        <taxon>Metazoa</taxon>
        <taxon>Spiralia</taxon>
        <taxon>Lophotrochozoa</taxon>
        <taxon>Mollusca</taxon>
        <taxon>Gastropoda</taxon>
        <taxon>Heterobranchia</taxon>
        <taxon>Euthyneura</taxon>
        <taxon>Panpulmonata</taxon>
        <taxon>Sacoglossa</taxon>
        <taxon>Placobranchoidea</taxon>
        <taxon>Plakobranchidae</taxon>
        <taxon>Elysia</taxon>
    </lineage>
</organism>
<dbReference type="Gene3D" id="3.60.10.10">
    <property type="entry name" value="Endonuclease/exonuclease/phosphatase"/>
    <property type="match status" value="1"/>
</dbReference>
<dbReference type="Proteomes" id="UP001283361">
    <property type="component" value="Unassembled WGS sequence"/>
</dbReference>
<evidence type="ECO:0000313" key="2">
    <source>
        <dbReference type="Proteomes" id="UP001283361"/>
    </source>
</evidence>
<name>A0AAE0YYJ8_9GAST</name>
<reference evidence="1" key="1">
    <citation type="journal article" date="2023" name="G3 (Bethesda)">
        <title>A reference genome for the long-term kleptoplast-retaining sea slug Elysia crispata morphotype clarki.</title>
        <authorList>
            <person name="Eastman K.E."/>
            <person name="Pendleton A.L."/>
            <person name="Shaikh M.A."/>
            <person name="Suttiyut T."/>
            <person name="Ogas R."/>
            <person name="Tomko P."/>
            <person name="Gavelis G."/>
            <person name="Widhalm J.R."/>
            <person name="Wisecaver J.H."/>
        </authorList>
    </citation>
    <scope>NUCLEOTIDE SEQUENCE</scope>
    <source>
        <strain evidence="1">ECLA1</strain>
    </source>
</reference>
<dbReference type="PANTHER" id="PTHR47510">
    <property type="entry name" value="REVERSE TRANSCRIPTASE DOMAIN-CONTAINING PROTEIN"/>
    <property type="match status" value="1"/>
</dbReference>
<dbReference type="InterPro" id="IPR036691">
    <property type="entry name" value="Endo/exonu/phosph_ase_sf"/>
</dbReference>